<sequence length="624" mass="69056">MPPIAVILAALRTPRTAFAELFQQAQVSFPAANRVSFEVVAASPDDSTAFTNALEFAKSNGFLSDLVDELIDGRLADGSLAEAVTQARNDPGGTELQAIVNEVRGFIQPDILFRGLFDGMRWTGKIQIDGNTKGTGVLIGPHLILTAWHVVRPLFRRHQPNGPWQPQPDAASRLQVEFDDYLRFTRFSRAPQNVTPTRVPAHKDWCFTFSSCTDDELDDGFPEDRNQLDNFLDYAILKLKGVPGKERRYASLDANAVVPSNDDTCLLFQYPAAQSLRLDVGPVGSLQPPLQARFLHHVNSLPSSSGGPCFDRSFLLFGLHQGRYSVQNGQKQTNRGIPLLKILRHINENNTNGLPQPDPADDPLWEIDQASQRVPVLNCDAFQSIAWQLAVIGGPKILVIKGPGGIRGIGKTFRANLVLAMLPNGGHLKIVLHAEAIAKMNVEQVVAVICTSAGAPLPDLSKPTDAHSTQTVWLRDKVVPAVMAALNQVRDGKLVWLCLLELNTFKIEVDQTSEFLFMLYEQTLAFDWLRVVLDGMRGDLPDSLRLLVKDYSVPVDLPSDEPIKAYLRRLAANTPQGDLQDIDAVAFVLYDNYEMKKADELEKAMPFLASMTKRLTEKIRGQRV</sequence>
<dbReference type="RefSeq" id="WP_077131798.1">
    <property type="nucleotide sequence ID" value="NZ_CP014263.1"/>
</dbReference>
<dbReference type="SUPFAM" id="SSF50494">
    <property type="entry name" value="Trypsin-like serine proteases"/>
    <property type="match status" value="1"/>
</dbReference>
<dbReference type="Pfam" id="PF13365">
    <property type="entry name" value="Trypsin_2"/>
    <property type="match status" value="1"/>
</dbReference>
<dbReference type="InterPro" id="IPR009003">
    <property type="entry name" value="Peptidase_S1_PA"/>
</dbReference>
<proteinExistence type="predicted"/>
<dbReference type="KEGG" id="smon:AWR27_14190"/>
<evidence type="ECO:0000313" key="2">
    <source>
        <dbReference type="Proteomes" id="UP000187941"/>
    </source>
</evidence>
<dbReference type="Gene3D" id="2.40.10.10">
    <property type="entry name" value="Trypsin-like serine proteases"/>
    <property type="match status" value="2"/>
</dbReference>
<dbReference type="STRING" id="1178516.AWR27_14190"/>
<reference evidence="1 2" key="1">
    <citation type="submission" date="2016-01" db="EMBL/GenBank/DDBJ databases">
        <authorList>
            <person name="Oliw E.H."/>
        </authorList>
    </citation>
    <scope>NUCLEOTIDE SEQUENCE [LARGE SCALE GENOMIC DNA]</scope>
    <source>
        <strain evidence="1 2">DY10</strain>
    </source>
</reference>
<dbReference type="AlphaFoldDB" id="A0A1P9WYC0"/>
<gene>
    <name evidence="1" type="ORF">AWR27_14190</name>
</gene>
<organism evidence="1 2">
    <name type="scientific">Spirosoma montaniterrae</name>
    <dbReference type="NCBI Taxonomy" id="1178516"/>
    <lineage>
        <taxon>Bacteria</taxon>
        <taxon>Pseudomonadati</taxon>
        <taxon>Bacteroidota</taxon>
        <taxon>Cytophagia</taxon>
        <taxon>Cytophagales</taxon>
        <taxon>Cytophagaceae</taxon>
        <taxon>Spirosoma</taxon>
    </lineage>
</organism>
<dbReference type="EMBL" id="CP014263">
    <property type="protein sequence ID" value="AQG80370.1"/>
    <property type="molecule type" value="Genomic_DNA"/>
</dbReference>
<name>A0A1P9WYC0_9BACT</name>
<dbReference type="OrthoDB" id="513782at2"/>
<evidence type="ECO:0000313" key="1">
    <source>
        <dbReference type="EMBL" id="AQG80370.1"/>
    </source>
</evidence>
<evidence type="ECO:0008006" key="3">
    <source>
        <dbReference type="Google" id="ProtNLM"/>
    </source>
</evidence>
<dbReference type="Proteomes" id="UP000187941">
    <property type="component" value="Chromosome"/>
</dbReference>
<keyword evidence="2" id="KW-1185">Reference proteome</keyword>
<protein>
    <recommendedName>
        <fullName evidence="3">Serine protease</fullName>
    </recommendedName>
</protein>
<accession>A0A1P9WYC0</accession>
<dbReference type="InterPro" id="IPR043504">
    <property type="entry name" value="Peptidase_S1_PA_chymotrypsin"/>
</dbReference>